<evidence type="ECO:0000313" key="2">
    <source>
        <dbReference type="EMBL" id="TMQ65282.1"/>
    </source>
</evidence>
<dbReference type="Gene3D" id="2.40.160.20">
    <property type="match status" value="1"/>
</dbReference>
<evidence type="ECO:0000256" key="1">
    <source>
        <dbReference type="SAM" id="SignalP"/>
    </source>
</evidence>
<organism evidence="2 3">
    <name type="scientific">Eiseniibacteriota bacterium</name>
    <dbReference type="NCBI Taxonomy" id="2212470"/>
    <lineage>
        <taxon>Bacteria</taxon>
        <taxon>Candidatus Eiseniibacteriota</taxon>
    </lineage>
</organism>
<sequence>MFTRLKYPAFAALVMALVLTPVWAFASGGMRVGIAGFGGYQTYSMSDVNDGIGQLNADAYNRLVASSSGDFTDPSSGATATAEFKVPANGVTLGATHFFHSSHKTRLGLGLGVGYYSADGTEKVEDPSSGTTTSVDVTGHALGFHGMGMVDSPLSPMLHLEIGAGYRYAKSTNAKAGGVEVLNADGSKAKIDWSGLMTRAGLTFYFGQSSQQ</sequence>
<evidence type="ECO:0000313" key="3">
    <source>
        <dbReference type="Proteomes" id="UP000317366"/>
    </source>
</evidence>
<gene>
    <name evidence="2" type="ORF">E6K77_03020</name>
</gene>
<accession>A0A538TNS9</accession>
<reference evidence="2 3" key="1">
    <citation type="journal article" date="2019" name="Nat. Microbiol.">
        <title>Mediterranean grassland soil C-N compound turnover is dependent on rainfall and depth, and is mediated by genomically divergent microorganisms.</title>
        <authorList>
            <person name="Diamond S."/>
            <person name="Andeer P.F."/>
            <person name="Li Z."/>
            <person name="Crits-Christoph A."/>
            <person name="Burstein D."/>
            <person name="Anantharaman K."/>
            <person name="Lane K.R."/>
            <person name="Thomas B.C."/>
            <person name="Pan C."/>
            <person name="Northen T.R."/>
            <person name="Banfield J.F."/>
        </authorList>
    </citation>
    <scope>NUCLEOTIDE SEQUENCE [LARGE SCALE GENOMIC DNA]</scope>
    <source>
        <strain evidence="2">WS_7</strain>
    </source>
</reference>
<comment type="caution">
    <text evidence="2">The sequence shown here is derived from an EMBL/GenBank/DDBJ whole genome shotgun (WGS) entry which is preliminary data.</text>
</comment>
<feature type="signal peptide" evidence="1">
    <location>
        <begin position="1"/>
        <end position="26"/>
    </location>
</feature>
<dbReference type="SUPFAM" id="SSF56925">
    <property type="entry name" value="OMPA-like"/>
    <property type="match status" value="1"/>
</dbReference>
<dbReference type="Proteomes" id="UP000317366">
    <property type="component" value="Unassembled WGS sequence"/>
</dbReference>
<name>A0A538TNS9_UNCEI</name>
<dbReference type="InterPro" id="IPR011250">
    <property type="entry name" value="OMP/PagP_B-barrel"/>
</dbReference>
<protein>
    <recommendedName>
        <fullName evidence="4">Porin family protein</fullName>
    </recommendedName>
</protein>
<feature type="chain" id="PRO_5021884515" description="Porin family protein" evidence="1">
    <location>
        <begin position="27"/>
        <end position="212"/>
    </location>
</feature>
<proteinExistence type="predicted"/>
<dbReference type="AlphaFoldDB" id="A0A538TNS9"/>
<keyword evidence="1" id="KW-0732">Signal</keyword>
<dbReference type="EMBL" id="VBOX01000023">
    <property type="protein sequence ID" value="TMQ65282.1"/>
    <property type="molecule type" value="Genomic_DNA"/>
</dbReference>
<evidence type="ECO:0008006" key="4">
    <source>
        <dbReference type="Google" id="ProtNLM"/>
    </source>
</evidence>